<organism evidence="12">
    <name type="scientific">marine sediment metagenome</name>
    <dbReference type="NCBI Taxonomy" id="412755"/>
    <lineage>
        <taxon>unclassified sequences</taxon>
        <taxon>metagenomes</taxon>
        <taxon>ecological metagenomes</taxon>
    </lineage>
</organism>
<protein>
    <recommendedName>
        <fullName evidence="13">CDP-diacylglycerol--glycerol-3-phosphate 3-phosphatidyltransferase</fullName>
    </recommendedName>
</protein>
<dbReference type="GO" id="GO:0008444">
    <property type="term" value="F:CDP-diacylglycerol-glycerol-3-phosphate 3-phosphatidyltransferase activity"/>
    <property type="evidence" value="ECO:0007669"/>
    <property type="project" value="InterPro"/>
</dbReference>
<keyword evidence="10" id="KW-1208">Phospholipid metabolism</keyword>
<keyword evidence="6 11" id="KW-1133">Transmembrane helix</keyword>
<comment type="caution">
    <text evidence="12">The sequence shown here is derived from an EMBL/GenBank/DDBJ whole genome shotgun (WGS) entry which is preliminary data.</text>
</comment>
<evidence type="ECO:0000256" key="4">
    <source>
        <dbReference type="ARBA" id="ARBA00022679"/>
    </source>
</evidence>
<evidence type="ECO:0000313" key="12">
    <source>
        <dbReference type="EMBL" id="KKN07131.1"/>
    </source>
</evidence>
<keyword evidence="3" id="KW-0444">Lipid biosynthesis</keyword>
<accession>A0A0F9Q1G4</accession>
<evidence type="ECO:0008006" key="13">
    <source>
        <dbReference type="Google" id="ProtNLM"/>
    </source>
</evidence>
<keyword evidence="8 11" id="KW-0472">Membrane</keyword>
<dbReference type="AlphaFoldDB" id="A0A0F9Q1G4"/>
<dbReference type="GO" id="GO:0016020">
    <property type="term" value="C:membrane"/>
    <property type="evidence" value="ECO:0007669"/>
    <property type="project" value="UniProtKB-SubCell"/>
</dbReference>
<evidence type="ECO:0000256" key="9">
    <source>
        <dbReference type="ARBA" id="ARBA00023209"/>
    </source>
</evidence>
<dbReference type="InterPro" id="IPR004570">
    <property type="entry name" value="Phosphatidylglycerol_P_synth"/>
</dbReference>
<reference evidence="12" key="1">
    <citation type="journal article" date="2015" name="Nature">
        <title>Complex archaea that bridge the gap between prokaryotes and eukaryotes.</title>
        <authorList>
            <person name="Spang A."/>
            <person name="Saw J.H."/>
            <person name="Jorgensen S.L."/>
            <person name="Zaremba-Niedzwiedzka K."/>
            <person name="Martijn J."/>
            <person name="Lind A.E."/>
            <person name="van Eijk R."/>
            <person name="Schleper C."/>
            <person name="Guy L."/>
            <person name="Ettema T.J."/>
        </authorList>
    </citation>
    <scope>NUCLEOTIDE SEQUENCE</scope>
</reference>
<sequence length="189" mass="21075">MNLPNKISISRIIAIPFFIIALVMALDFGSTMARYIAAIIFILISLTDILDGYIARKRNQVTEKGKILDPIADKLLMFSAMIFLANRGVPAWIIFILLCRELLVVGFRSLMFGKKVLPVSRLGKAKTFFLTVGIVMVLLKFPYSIGVILLGTVLSVVSALNYLFKATKHIRSPWILLKNGTGKSKTNRK</sequence>
<evidence type="ECO:0000256" key="7">
    <source>
        <dbReference type="ARBA" id="ARBA00023098"/>
    </source>
</evidence>
<evidence type="ECO:0000256" key="5">
    <source>
        <dbReference type="ARBA" id="ARBA00022692"/>
    </source>
</evidence>
<dbReference type="InterPro" id="IPR048254">
    <property type="entry name" value="CDP_ALCOHOL_P_TRANSF_CS"/>
</dbReference>
<dbReference type="InterPro" id="IPR050324">
    <property type="entry name" value="CDP-alcohol_PTase-I"/>
</dbReference>
<name>A0A0F9Q1G4_9ZZZZ</name>
<keyword evidence="9" id="KW-0594">Phospholipid biosynthesis</keyword>
<feature type="transmembrane region" description="Helical" evidence="11">
    <location>
        <begin position="12"/>
        <end position="29"/>
    </location>
</feature>
<keyword evidence="5 11" id="KW-0812">Transmembrane</keyword>
<evidence type="ECO:0000256" key="8">
    <source>
        <dbReference type="ARBA" id="ARBA00023136"/>
    </source>
</evidence>
<evidence type="ECO:0000256" key="11">
    <source>
        <dbReference type="SAM" id="Phobius"/>
    </source>
</evidence>
<dbReference type="PROSITE" id="PS00379">
    <property type="entry name" value="CDP_ALCOHOL_P_TRANSF"/>
    <property type="match status" value="1"/>
</dbReference>
<keyword evidence="4" id="KW-0808">Transferase</keyword>
<comment type="similarity">
    <text evidence="2">Belongs to the CDP-alcohol phosphatidyltransferase class-I family.</text>
</comment>
<dbReference type="NCBIfam" id="TIGR00560">
    <property type="entry name" value="pgsA"/>
    <property type="match status" value="1"/>
</dbReference>
<dbReference type="Gene3D" id="1.20.120.1760">
    <property type="match status" value="1"/>
</dbReference>
<feature type="transmembrane region" description="Helical" evidence="11">
    <location>
        <begin position="35"/>
        <end position="55"/>
    </location>
</feature>
<evidence type="ECO:0000256" key="6">
    <source>
        <dbReference type="ARBA" id="ARBA00022989"/>
    </source>
</evidence>
<dbReference type="InterPro" id="IPR000462">
    <property type="entry name" value="CDP-OH_P_trans"/>
</dbReference>
<gene>
    <name evidence="12" type="ORF">LCGC14_1070150</name>
</gene>
<dbReference type="GO" id="GO:0046474">
    <property type="term" value="P:glycerophospholipid biosynthetic process"/>
    <property type="evidence" value="ECO:0007669"/>
    <property type="project" value="TreeGrafter"/>
</dbReference>
<dbReference type="InterPro" id="IPR043130">
    <property type="entry name" value="CDP-OH_PTrfase_TM_dom"/>
</dbReference>
<dbReference type="Pfam" id="PF01066">
    <property type="entry name" value="CDP-OH_P_transf"/>
    <property type="match status" value="1"/>
</dbReference>
<evidence type="ECO:0000256" key="2">
    <source>
        <dbReference type="ARBA" id="ARBA00010441"/>
    </source>
</evidence>
<proteinExistence type="inferred from homology"/>
<comment type="subcellular location">
    <subcellularLocation>
        <location evidence="1">Membrane</location>
        <topology evidence="1">Multi-pass membrane protein</topology>
    </subcellularLocation>
</comment>
<dbReference type="PIRSF" id="PIRSF000847">
    <property type="entry name" value="Phos_ph_gly_syn"/>
    <property type="match status" value="1"/>
</dbReference>
<dbReference type="PANTHER" id="PTHR14269:SF62">
    <property type="entry name" value="CDP-DIACYLGLYCEROL--GLYCEROL-3-PHOSPHATE 3-PHOSPHATIDYLTRANSFERASE 1, CHLOROPLASTIC"/>
    <property type="match status" value="1"/>
</dbReference>
<evidence type="ECO:0000256" key="3">
    <source>
        <dbReference type="ARBA" id="ARBA00022516"/>
    </source>
</evidence>
<dbReference type="EMBL" id="LAZR01004603">
    <property type="protein sequence ID" value="KKN07131.1"/>
    <property type="molecule type" value="Genomic_DNA"/>
</dbReference>
<feature type="transmembrane region" description="Helical" evidence="11">
    <location>
        <begin position="145"/>
        <end position="164"/>
    </location>
</feature>
<evidence type="ECO:0000256" key="10">
    <source>
        <dbReference type="ARBA" id="ARBA00023264"/>
    </source>
</evidence>
<dbReference type="PANTHER" id="PTHR14269">
    <property type="entry name" value="CDP-DIACYLGLYCEROL--GLYCEROL-3-PHOSPHATE 3-PHOSPHATIDYLTRANSFERASE-RELATED"/>
    <property type="match status" value="1"/>
</dbReference>
<keyword evidence="7" id="KW-0443">Lipid metabolism</keyword>
<evidence type="ECO:0000256" key="1">
    <source>
        <dbReference type="ARBA" id="ARBA00004141"/>
    </source>
</evidence>